<dbReference type="AlphaFoldDB" id="A0A926F8N4"/>
<evidence type="ECO:0000256" key="6">
    <source>
        <dbReference type="ARBA" id="ARBA00022692"/>
    </source>
</evidence>
<keyword evidence="8 9" id="KW-0472">Membrane</keyword>
<comment type="subunit">
    <text evidence="9">Forms a stable energy-coupling factor (ECF) transporter complex composed of 2 membrane-embedded substrate-binding proteins (S component), 2 ATP-binding proteins (A component) and 2 transmembrane proteins (T component).</text>
</comment>
<feature type="transmembrane region" description="Helical" evidence="9">
    <location>
        <begin position="250"/>
        <end position="272"/>
    </location>
</feature>
<reference evidence="10" key="1">
    <citation type="submission" date="2020-08" db="EMBL/GenBank/DDBJ databases">
        <title>Genome public.</title>
        <authorList>
            <person name="Liu C."/>
            <person name="Sun Q."/>
        </authorList>
    </citation>
    <scope>NUCLEOTIDE SEQUENCE</scope>
    <source>
        <strain evidence="10">NSJ-50</strain>
    </source>
</reference>
<dbReference type="InterPro" id="IPR051611">
    <property type="entry name" value="ECF_transporter_component"/>
</dbReference>
<keyword evidence="11" id="KW-1185">Reference proteome</keyword>
<comment type="similarity">
    <text evidence="2 9">Belongs to the energy-coupling factor EcfT family.</text>
</comment>
<evidence type="ECO:0000256" key="1">
    <source>
        <dbReference type="ARBA" id="ARBA00004651"/>
    </source>
</evidence>
<protein>
    <recommendedName>
        <fullName evidence="3 9">Energy-coupling factor transporter transmembrane protein EcfT</fullName>
        <shortName evidence="9">ECF transporter T component EcfT</shortName>
    </recommendedName>
</protein>
<feature type="transmembrane region" description="Helical" evidence="9">
    <location>
        <begin position="30"/>
        <end position="57"/>
    </location>
</feature>
<comment type="subcellular location">
    <subcellularLocation>
        <location evidence="1 9">Cell membrane</location>
        <topology evidence="1 9">Multi-pass membrane protein</topology>
    </subcellularLocation>
</comment>
<keyword evidence="4 9" id="KW-0813">Transport</keyword>
<dbReference type="Proteomes" id="UP000647416">
    <property type="component" value="Unassembled WGS sequence"/>
</dbReference>
<keyword evidence="5 9" id="KW-1003">Cell membrane</keyword>
<name>A0A926F8N4_9FIRM</name>
<feature type="transmembrane region" description="Helical" evidence="9">
    <location>
        <begin position="122"/>
        <end position="141"/>
    </location>
</feature>
<dbReference type="PANTHER" id="PTHR34857">
    <property type="entry name" value="SLL0384 PROTEIN"/>
    <property type="match status" value="1"/>
</dbReference>
<proteinExistence type="inferred from homology"/>
<feature type="transmembrane region" description="Helical" evidence="9">
    <location>
        <begin position="69"/>
        <end position="87"/>
    </location>
</feature>
<organism evidence="10 11">
    <name type="scientific">Qingrenia yutianensis</name>
    <dbReference type="NCBI Taxonomy" id="2763676"/>
    <lineage>
        <taxon>Bacteria</taxon>
        <taxon>Bacillati</taxon>
        <taxon>Bacillota</taxon>
        <taxon>Clostridia</taxon>
        <taxon>Eubacteriales</taxon>
        <taxon>Oscillospiraceae</taxon>
        <taxon>Qingrenia</taxon>
    </lineage>
</organism>
<evidence type="ECO:0000256" key="9">
    <source>
        <dbReference type="HAMAP-Rule" id="MF_01461"/>
    </source>
</evidence>
<evidence type="ECO:0000256" key="8">
    <source>
        <dbReference type="ARBA" id="ARBA00023136"/>
    </source>
</evidence>
<evidence type="ECO:0000256" key="4">
    <source>
        <dbReference type="ARBA" id="ARBA00022448"/>
    </source>
</evidence>
<evidence type="ECO:0000256" key="5">
    <source>
        <dbReference type="ARBA" id="ARBA00022475"/>
    </source>
</evidence>
<dbReference type="Pfam" id="PF02361">
    <property type="entry name" value="CbiQ"/>
    <property type="match status" value="1"/>
</dbReference>
<keyword evidence="6 9" id="KW-0812">Transmembrane</keyword>
<dbReference type="EMBL" id="JACRTE010000003">
    <property type="protein sequence ID" value="MBC8595970.1"/>
    <property type="molecule type" value="Genomic_DNA"/>
</dbReference>
<comment type="function">
    <text evidence="9">Transmembrane (T) component of an energy-coupling factor (ECF) ABC-transporter complex. Unlike classic ABC transporters this ECF transporter provides the energy necessary to transport a number of different substrates.</text>
</comment>
<evidence type="ECO:0000313" key="10">
    <source>
        <dbReference type="EMBL" id="MBC8595970.1"/>
    </source>
</evidence>
<dbReference type="GO" id="GO:0005886">
    <property type="term" value="C:plasma membrane"/>
    <property type="evidence" value="ECO:0007669"/>
    <property type="project" value="UniProtKB-SubCell"/>
</dbReference>
<dbReference type="InterPro" id="IPR003339">
    <property type="entry name" value="ABC/ECF_trnsptr_transmembrane"/>
</dbReference>
<dbReference type="GO" id="GO:0022857">
    <property type="term" value="F:transmembrane transporter activity"/>
    <property type="evidence" value="ECO:0007669"/>
    <property type="project" value="UniProtKB-UniRule"/>
</dbReference>
<dbReference type="RefSeq" id="WP_262431545.1">
    <property type="nucleotide sequence ID" value="NZ_JACRTE010000003.1"/>
</dbReference>
<dbReference type="InterPro" id="IPR024919">
    <property type="entry name" value="EcfT"/>
</dbReference>
<dbReference type="CDD" id="cd16914">
    <property type="entry name" value="EcfT"/>
    <property type="match status" value="1"/>
</dbReference>
<comment type="caution">
    <text evidence="10">The sequence shown here is derived from an EMBL/GenBank/DDBJ whole genome shotgun (WGS) entry which is preliminary data.</text>
</comment>
<evidence type="ECO:0000256" key="3">
    <source>
        <dbReference type="ARBA" id="ARBA00014042"/>
    </source>
</evidence>
<evidence type="ECO:0000313" key="11">
    <source>
        <dbReference type="Proteomes" id="UP000647416"/>
    </source>
</evidence>
<dbReference type="HAMAP" id="MF_01461">
    <property type="entry name" value="EcfT"/>
    <property type="match status" value="1"/>
</dbReference>
<evidence type="ECO:0000256" key="7">
    <source>
        <dbReference type="ARBA" id="ARBA00022989"/>
    </source>
</evidence>
<gene>
    <name evidence="9" type="primary">ecfT</name>
    <name evidence="10" type="ORF">H8706_03685</name>
</gene>
<sequence>MLNDITLGQFFPVDSPIHKLDPRVKIMSSLAYIIAVFFAKGFTGYLFVAVFTYSVILMSKVPLKLYLKGLKPLIFIIIFTSAINLFMTDGKIAQIGSVPLKFGIFKITVEGIDTAVKMTLRLIFLVAGTSVLTFTTSPIVLTDGIESLLSPFKKIGVPAHELAMMMSIAIRFIPTLLEETDKIMKAQASRGADFENGSVIKRIKALVPILVPLFISSFRRADELALAMECRCYRGGKGRTRLKTLKIAPIDYIACAFMLVFIVGIGTIALFVRV</sequence>
<keyword evidence="7 9" id="KW-1133">Transmembrane helix</keyword>
<accession>A0A926F8N4</accession>
<dbReference type="PANTHER" id="PTHR34857:SF2">
    <property type="entry name" value="SLL0384 PROTEIN"/>
    <property type="match status" value="1"/>
</dbReference>
<evidence type="ECO:0000256" key="2">
    <source>
        <dbReference type="ARBA" id="ARBA00005660"/>
    </source>
</evidence>